<organism evidence="2 3">
    <name type="scientific">Thermaerobacter marianensis (strain ATCC 700841 / DSM 12885 / JCM 10246 / 7p75a)</name>
    <dbReference type="NCBI Taxonomy" id="644966"/>
    <lineage>
        <taxon>Bacteria</taxon>
        <taxon>Bacillati</taxon>
        <taxon>Bacillota</taxon>
        <taxon>Clostridia</taxon>
        <taxon>Eubacteriales</taxon>
        <taxon>Clostridiales Family XVII. Incertae Sedis</taxon>
        <taxon>Thermaerobacter</taxon>
    </lineage>
</organism>
<feature type="compositionally biased region" description="Basic and acidic residues" evidence="1">
    <location>
        <begin position="1"/>
        <end position="10"/>
    </location>
</feature>
<reference evidence="3" key="2">
    <citation type="journal article" date="2010" name="Stand. Genomic Sci.">
        <title>Complete genome sequence of Thermaerobacter marianensis type strain (7p75aT).</title>
        <authorList>
            <person name="Han C."/>
            <person name="Gu W."/>
            <person name="Zhang X."/>
            <person name="Lapidus A."/>
            <person name="Nolan M."/>
            <person name="Copeland A."/>
            <person name="Lucas S."/>
            <person name="Glavina Del Rio T."/>
            <person name="Tice H."/>
            <person name="Cheng J."/>
            <person name="Tapia R."/>
            <person name="Goodwin L."/>
            <person name="Pitluck S."/>
            <person name="Pagani I."/>
            <person name="Ivanova N."/>
            <person name="Mavromatis K."/>
            <person name="Mikhailova N."/>
            <person name="Pati A."/>
            <person name="Chen A."/>
            <person name="Palaniappan K."/>
            <person name="Land M."/>
            <person name="Hauser L."/>
            <person name="Chang Y."/>
            <person name="Jeffries C."/>
            <person name="Schneider S."/>
            <person name="Rohde M."/>
            <person name="Goker M."/>
            <person name="Pukall R."/>
            <person name="Woyke T."/>
            <person name="Bristow J."/>
            <person name="Eisen J."/>
            <person name="Markowitz V."/>
            <person name="Hugenholtz P."/>
            <person name="Kyrpides N."/>
            <person name="Klenk H."/>
            <person name="Detter J."/>
        </authorList>
    </citation>
    <scope>NUCLEOTIDE SEQUENCE [LARGE SCALE GENOMIC DNA]</scope>
    <source>
        <strain evidence="3">ATCC 700841 / DSM 12885 / JCM 10246 / 7p75a</strain>
    </source>
</reference>
<feature type="region of interest" description="Disordered" evidence="1">
    <location>
        <begin position="1"/>
        <end position="146"/>
    </location>
</feature>
<reference evidence="2 3" key="1">
    <citation type="journal article" date="2010" name="Stand. Genomic Sci.">
        <title>Complete genome sequence of Thermaerobacter marianensis type strain (7p75a).</title>
        <authorList>
            <person name="Han C."/>
            <person name="Gu W."/>
            <person name="Zhang X."/>
            <person name="Lapidus A."/>
            <person name="Nolan M."/>
            <person name="Copeland A."/>
            <person name="Lucas S."/>
            <person name="Del Rio T.G."/>
            <person name="Tice H."/>
            <person name="Cheng J.F."/>
            <person name="Tapia R."/>
            <person name="Goodwin L."/>
            <person name="Pitluck S."/>
            <person name="Pagani I."/>
            <person name="Ivanova N."/>
            <person name="Mavromatis K."/>
            <person name="Mikhailova N."/>
            <person name="Pati A."/>
            <person name="Chen A."/>
            <person name="Palaniappan K."/>
            <person name="Land M."/>
            <person name="Hauser L."/>
            <person name="Chang Y.J."/>
            <person name="Jeffries C.D."/>
            <person name="Schneider S."/>
            <person name="Rohde M."/>
            <person name="Goker M."/>
            <person name="Pukall R."/>
            <person name="Woyke T."/>
            <person name="Bristow J."/>
            <person name="Eisen J.A."/>
            <person name="Markowitz V."/>
            <person name="Hugenholtz P."/>
            <person name="Kyrpides N.C."/>
            <person name="Klenk H.P."/>
            <person name="Detter J.C."/>
        </authorList>
    </citation>
    <scope>NUCLEOTIDE SEQUENCE [LARGE SCALE GENOMIC DNA]</scope>
    <source>
        <strain evidence="3">ATCC 700841 / DSM 12885 / JCM 10246 / 7p75a</strain>
    </source>
</reference>
<dbReference type="HOGENOM" id="CLU_1776582_0_0_9"/>
<feature type="compositionally biased region" description="Gly residues" evidence="1">
    <location>
        <begin position="30"/>
        <end position="40"/>
    </location>
</feature>
<accession>E6SIJ5</accession>
<evidence type="ECO:0000256" key="1">
    <source>
        <dbReference type="SAM" id="MobiDB-lite"/>
    </source>
</evidence>
<gene>
    <name evidence="2" type="ordered locus">Tmar_0786</name>
</gene>
<evidence type="ECO:0000313" key="2">
    <source>
        <dbReference type="EMBL" id="ADU50901.1"/>
    </source>
</evidence>
<sequence length="146" mass="14385">MERTGHEERVPPAAAGEPGGEPADHHAGRGHGGARQGAGGPVVPVDGGVPGPRSEEAARLWHAAYGAKPGSGTDYEATRQSTEAIRAAHRVARGPGNPRQQADVDRSGAVGAPAAVTRGEVAGPGGRAGVHDEGGEGGDGARGSMG</sequence>
<keyword evidence="2" id="KW-0176">Collagen</keyword>
<dbReference type="OrthoDB" id="9984841at2"/>
<dbReference type="STRING" id="644966.Tmar_0786"/>
<protein>
    <submittedName>
        <fullName evidence="2">Collagen, type XXIV, alpha 1</fullName>
    </submittedName>
</protein>
<dbReference type="Proteomes" id="UP000008915">
    <property type="component" value="Chromosome"/>
</dbReference>
<evidence type="ECO:0000313" key="3">
    <source>
        <dbReference type="Proteomes" id="UP000008915"/>
    </source>
</evidence>
<proteinExistence type="predicted"/>
<dbReference type="RefSeq" id="WP_013495206.1">
    <property type="nucleotide sequence ID" value="NC_014831.1"/>
</dbReference>
<name>E6SIJ5_THEM7</name>
<dbReference type="KEGG" id="tmr:Tmar_0786"/>
<keyword evidence="3" id="KW-1185">Reference proteome</keyword>
<dbReference type="EMBL" id="CP002344">
    <property type="protein sequence ID" value="ADU50901.1"/>
    <property type="molecule type" value="Genomic_DNA"/>
</dbReference>
<dbReference type="AlphaFoldDB" id="E6SIJ5"/>
<feature type="compositionally biased region" description="Gly residues" evidence="1">
    <location>
        <begin position="137"/>
        <end position="146"/>
    </location>
</feature>